<gene>
    <name evidence="2" type="ORF">OG579_21415</name>
</gene>
<dbReference type="InterPro" id="IPR023213">
    <property type="entry name" value="CAT-like_dom_sf"/>
</dbReference>
<protein>
    <submittedName>
        <fullName evidence="2">Condensation domain-containing protein</fullName>
    </submittedName>
</protein>
<dbReference type="PANTHER" id="PTHR45527">
    <property type="entry name" value="NONRIBOSOMAL PEPTIDE SYNTHETASE"/>
    <property type="match status" value="1"/>
</dbReference>
<dbReference type="GO" id="GO:0003824">
    <property type="term" value="F:catalytic activity"/>
    <property type="evidence" value="ECO:0007669"/>
    <property type="project" value="InterPro"/>
</dbReference>
<reference evidence="2 3" key="1">
    <citation type="submission" date="2022-10" db="EMBL/GenBank/DDBJ databases">
        <title>The complete genomes of actinobacterial strains from the NBC collection.</title>
        <authorList>
            <person name="Joergensen T.S."/>
            <person name="Alvarez Arevalo M."/>
            <person name="Sterndorff E.B."/>
            <person name="Faurdal D."/>
            <person name="Vuksanovic O."/>
            <person name="Mourched A.-S."/>
            <person name="Charusanti P."/>
            <person name="Shaw S."/>
            <person name="Blin K."/>
            <person name="Weber T."/>
        </authorList>
    </citation>
    <scope>NUCLEOTIDE SEQUENCE [LARGE SCALE GENOMIC DNA]</scope>
    <source>
        <strain evidence="2 3">NBC_00319</strain>
    </source>
</reference>
<dbReference type="InterPro" id="IPR001242">
    <property type="entry name" value="Condensation_dom"/>
</dbReference>
<sequence length="461" mass="49379">MRVTTIDRFAPAPGTVVQWAVDASASTGVASAIPPSFNQSHHLASAAADPAGESTWLAASFDVDGPVDLKAIERAFLALIARHGTLHSGFVRDGGRVVRHLHDPAALRVIVTPPRTLTTVSAVRDALRGGLRHACTPFGGPGCHLATIDRADRSTILCGFDHAHVDAYSMAIVVDDLARLYGGYRAEPGAFDPRVLPPAASFVDYCAEEAGDDRDFSRHPGMDRWVEFFARHDRRPPEFPLDLGLAPGARARQAVDVRTLLGPRDTATFAASCAESGSSVYAGILSAMAHAVHDLGGGSEMPVLFPMHTRRSRRWENAMGWFTTNAPVTITVETDLPATIARAGPAVREAVALGEIPIPRVLETIGGLRAGRTDIFMVSYVDYRRLPGAHAHDLLDAHHISNVTSADDAQFWISRTESGLALRTRYPDTAVARATMDAFLGGVGRHAAAETLRQSTANRAT</sequence>
<evidence type="ECO:0000313" key="3">
    <source>
        <dbReference type="Proteomes" id="UP001432128"/>
    </source>
</evidence>
<dbReference type="Proteomes" id="UP001432128">
    <property type="component" value="Chromosome"/>
</dbReference>
<dbReference type="RefSeq" id="WP_328857591.1">
    <property type="nucleotide sequence ID" value="NZ_CP108021.1"/>
</dbReference>
<feature type="domain" description="Condensation" evidence="1">
    <location>
        <begin position="36"/>
        <end position="360"/>
    </location>
</feature>
<dbReference type="KEGG" id="whr:OG579_21415"/>
<dbReference type="PANTHER" id="PTHR45527:SF1">
    <property type="entry name" value="FATTY ACID SYNTHASE"/>
    <property type="match status" value="1"/>
</dbReference>
<dbReference type="GO" id="GO:0043041">
    <property type="term" value="P:amino acid activation for nonribosomal peptide biosynthetic process"/>
    <property type="evidence" value="ECO:0007669"/>
    <property type="project" value="TreeGrafter"/>
</dbReference>
<dbReference type="Gene3D" id="3.30.559.30">
    <property type="entry name" value="Nonribosomal peptide synthetase, condensation domain"/>
    <property type="match status" value="1"/>
</dbReference>
<dbReference type="EMBL" id="CP108021">
    <property type="protein sequence ID" value="WUM20207.1"/>
    <property type="molecule type" value="Genomic_DNA"/>
</dbReference>
<dbReference type="Gene3D" id="3.30.559.10">
    <property type="entry name" value="Chloramphenicol acetyltransferase-like domain"/>
    <property type="match status" value="1"/>
</dbReference>
<keyword evidence="3" id="KW-1185">Reference proteome</keyword>
<name>A0AAU4K2F4_9NOCA</name>
<evidence type="ECO:0000313" key="2">
    <source>
        <dbReference type="EMBL" id="WUM20207.1"/>
    </source>
</evidence>
<dbReference type="SUPFAM" id="SSF52777">
    <property type="entry name" value="CoA-dependent acyltransferases"/>
    <property type="match status" value="2"/>
</dbReference>
<evidence type="ECO:0000259" key="1">
    <source>
        <dbReference type="Pfam" id="PF00668"/>
    </source>
</evidence>
<dbReference type="GO" id="GO:0005737">
    <property type="term" value="C:cytoplasm"/>
    <property type="evidence" value="ECO:0007669"/>
    <property type="project" value="TreeGrafter"/>
</dbReference>
<organism evidence="2 3">
    <name type="scientific">Williamsia herbipolensis</name>
    <dbReference type="NCBI Taxonomy" id="1603258"/>
    <lineage>
        <taxon>Bacteria</taxon>
        <taxon>Bacillati</taxon>
        <taxon>Actinomycetota</taxon>
        <taxon>Actinomycetes</taxon>
        <taxon>Mycobacteriales</taxon>
        <taxon>Nocardiaceae</taxon>
        <taxon>Williamsia</taxon>
    </lineage>
</organism>
<dbReference type="AlphaFoldDB" id="A0AAU4K2F4"/>
<dbReference type="GO" id="GO:0044550">
    <property type="term" value="P:secondary metabolite biosynthetic process"/>
    <property type="evidence" value="ECO:0007669"/>
    <property type="project" value="TreeGrafter"/>
</dbReference>
<accession>A0AAU4K2F4</accession>
<dbReference type="GO" id="GO:0031177">
    <property type="term" value="F:phosphopantetheine binding"/>
    <property type="evidence" value="ECO:0007669"/>
    <property type="project" value="TreeGrafter"/>
</dbReference>
<dbReference type="Pfam" id="PF00668">
    <property type="entry name" value="Condensation"/>
    <property type="match status" value="1"/>
</dbReference>
<dbReference type="GO" id="GO:0008610">
    <property type="term" value="P:lipid biosynthetic process"/>
    <property type="evidence" value="ECO:0007669"/>
    <property type="project" value="UniProtKB-ARBA"/>
</dbReference>
<proteinExistence type="predicted"/>